<comment type="caution">
    <text evidence="1">The sequence shown here is derived from an EMBL/GenBank/DDBJ whole genome shotgun (WGS) entry which is preliminary data.</text>
</comment>
<gene>
    <name evidence="1" type="ORF">ABT211_25030</name>
</gene>
<dbReference type="Proteomes" id="UP001490365">
    <property type="component" value="Unassembled WGS sequence"/>
</dbReference>
<dbReference type="EMBL" id="JBEOZM010000011">
    <property type="protein sequence ID" value="MER6270532.1"/>
    <property type="molecule type" value="Genomic_DNA"/>
</dbReference>
<organism evidence="1 2">
    <name type="scientific">Streptomyces sp. 900105755</name>
    <dbReference type="NCBI Taxonomy" id="3154389"/>
    <lineage>
        <taxon>Bacteria</taxon>
        <taxon>Bacillati</taxon>
        <taxon>Actinomycetota</taxon>
        <taxon>Actinomycetes</taxon>
        <taxon>Kitasatosporales</taxon>
        <taxon>Streptomycetaceae</taxon>
        <taxon>Streptomyces</taxon>
    </lineage>
</organism>
<accession>A0ABV1TKH5</accession>
<evidence type="ECO:0000313" key="1">
    <source>
        <dbReference type="EMBL" id="MER6270532.1"/>
    </source>
</evidence>
<sequence length="130" mass="14014">MIDVSDVLERLAARPVAWPEEVAVAIADHLARSAGAVVDWDDEADEEWLSVLLQDVRVAMVSTRLRLVVSVTGLADVPSPDAEVISVPSFDDPVIRCDTAVLGQVFGSEGISHILNAENFSANDLWFATV</sequence>
<name>A0ABV1TKH5_9ACTN</name>
<evidence type="ECO:0008006" key="3">
    <source>
        <dbReference type="Google" id="ProtNLM"/>
    </source>
</evidence>
<reference evidence="1 2" key="1">
    <citation type="submission" date="2024-06" db="EMBL/GenBank/DDBJ databases">
        <title>The Natural Products Discovery Center: Release of the First 8490 Sequenced Strains for Exploring Actinobacteria Biosynthetic Diversity.</title>
        <authorList>
            <person name="Kalkreuter E."/>
            <person name="Kautsar S.A."/>
            <person name="Yang D."/>
            <person name="Bader C.D."/>
            <person name="Teijaro C.N."/>
            <person name="Fluegel L."/>
            <person name="Davis C.M."/>
            <person name="Simpson J.R."/>
            <person name="Lauterbach L."/>
            <person name="Steele A.D."/>
            <person name="Gui C."/>
            <person name="Meng S."/>
            <person name="Li G."/>
            <person name="Viehrig K."/>
            <person name="Ye F."/>
            <person name="Su P."/>
            <person name="Kiefer A.F."/>
            <person name="Nichols A."/>
            <person name="Cepeda A.J."/>
            <person name="Yan W."/>
            <person name="Fan B."/>
            <person name="Jiang Y."/>
            <person name="Adhikari A."/>
            <person name="Zheng C.-J."/>
            <person name="Schuster L."/>
            <person name="Cowan T.M."/>
            <person name="Smanski M.J."/>
            <person name="Chevrette M.G."/>
            <person name="De Carvalho L.P.S."/>
            <person name="Shen B."/>
        </authorList>
    </citation>
    <scope>NUCLEOTIDE SEQUENCE [LARGE SCALE GENOMIC DNA]</scope>
    <source>
        <strain evidence="1 2">NPDC001694</strain>
    </source>
</reference>
<protein>
    <recommendedName>
        <fullName evidence="3">Histidine kinase</fullName>
    </recommendedName>
</protein>
<keyword evidence="2" id="KW-1185">Reference proteome</keyword>
<evidence type="ECO:0000313" key="2">
    <source>
        <dbReference type="Proteomes" id="UP001490365"/>
    </source>
</evidence>
<dbReference type="RefSeq" id="WP_351958964.1">
    <property type="nucleotide sequence ID" value="NZ_JBEOZM010000011.1"/>
</dbReference>
<proteinExistence type="predicted"/>